<comment type="cofactor">
    <cofactor evidence="1">
        <name>pyridoxal 5'-phosphate</name>
        <dbReference type="ChEBI" id="CHEBI:597326"/>
    </cofactor>
</comment>
<gene>
    <name evidence="4" type="ORF">BJ983_000608</name>
</gene>
<dbReference type="EMBL" id="JACCBN010000001">
    <property type="protein sequence ID" value="NYD34506.1"/>
    <property type="molecule type" value="Genomic_DNA"/>
</dbReference>
<evidence type="ECO:0000313" key="5">
    <source>
        <dbReference type="Proteomes" id="UP000535890"/>
    </source>
</evidence>
<reference evidence="4 5" key="1">
    <citation type="submission" date="2020-07" db="EMBL/GenBank/DDBJ databases">
        <title>Sequencing the genomes of 1000 actinobacteria strains.</title>
        <authorList>
            <person name="Klenk H.-P."/>
        </authorList>
    </citation>
    <scope>NUCLEOTIDE SEQUENCE [LARGE SCALE GENOMIC DNA]</scope>
    <source>
        <strain evidence="4 5">DSM 45772</strain>
    </source>
</reference>
<evidence type="ECO:0000313" key="4">
    <source>
        <dbReference type="EMBL" id="NYD34506.1"/>
    </source>
</evidence>
<accession>A0A7Y9J439</accession>
<dbReference type="RefSeq" id="WP_179792448.1">
    <property type="nucleotide sequence ID" value="NZ_BAABHP010000018.1"/>
</dbReference>
<dbReference type="InterPro" id="IPR036052">
    <property type="entry name" value="TrpB-like_PALP_sf"/>
</dbReference>
<dbReference type="EC" id="2.5.1.47" evidence="4"/>
<comment type="caution">
    <text evidence="4">The sequence shown here is derived from an EMBL/GenBank/DDBJ whole genome shotgun (WGS) entry which is preliminary data.</text>
</comment>
<dbReference type="InterPro" id="IPR050214">
    <property type="entry name" value="Cys_Synth/Cystath_Beta-Synth"/>
</dbReference>
<keyword evidence="4" id="KW-0808">Transferase</keyword>
<evidence type="ECO:0000256" key="2">
    <source>
        <dbReference type="ARBA" id="ARBA00022898"/>
    </source>
</evidence>
<dbReference type="SUPFAM" id="SSF53686">
    <property type="entry name" value="Tryptophan synthase beta subunit-like PLP-dependent enzymes"/>
    <property type="match status" value="1"/>
</dbReference>
<feature type="domain" description="Tryptophan synthase beta chain-like PALP" evidence="3">
    <location>
        <begin position="47"/>
        <end position="335"/>
    </location>
</feature>
<dbReference type="Proteomes" id="UP000535890">
    <property type="component" value="Unassembled WGS sequence"/>
</dbReference>
<dbReference type="PANTHER" id="PTHR10314">
    <property type="entry name" value="CYSTATHIONINE BETA-SYNTHASE"/>
    <property type="match status" value="1"/>
</dbReference>
<evidence type="ECO:0000259" key="3">
    <source>
        <dbReference type="Pfam" id="PF00291"/>
    </source>
</evidence>
<organism evidence="4 5">
    <name type="scientific">Actinomycetospora corticicola</name>
    <dbReference type="NCBI Taxonomy" id="663602"/>
    <lineage>
        <taxon>Bacteria</taxon>
        <taxon>Bacillati</taxon>
        <taxon>Actinomycetota</taxon>
        <taxon>Actinomycetes</taxon>
        <taxon>Pseudonocardiales</taxon>
        <taxon>Pseudonocardiaceae</taxon>
        <taxon>Actinomycetospora</taxon>
    </lineage>
</organism>
<proteinExistence type="predicted"/>
<evidence type="ECO:0000256" key="1">
    <source>
        <dbReference type="ARBA" id="ARBA00001933"/>
    </source>
</evidence>
<dbReference type="InterPro" id="IPR001926">
    <property type="entry name" value="TrpB-like_PALP"/>
</dbReference>
<dbReference type="GO" id="GO:0004124">
    <property type="term" value="F:cysteine synthase activity"/>
    <property type="evidence" value="ECO:0007669"/>
    <property type="project" value="UniProtKB-EC"/>
</dbReference>
<dbReference type="Gene3D" id="3.40.50.1100">
    <property type="match status" value="2"/>
</dbReference>
<dbReference type="Pfam" id="PF00291">
    <property type="entry name" value="PALP"/>
    <property type="match status" value="1"/>
</dbReference>
<protein>
    <submittedName>
        <fullName evidence="4">Cysteine synthase A</fullName>
        <ecNumber evidence="4">2.5.1.47</ecNumber>
    </submittedName>
</protein>
<dbReference type="AlphaFoldDB" id="A0A7Y9J439"/>
<name>A0A7Y9J439_9PSEU</name>
<sequence>MTPATATAVPAAIRSALDRADSTVPRSFADVERRASARTPELGVIGRGVGHTPLAPVPSRGGRGTVWLKTEASNATGTVKARTAYALLCGVLARCDRAGLRLVEYTGGSMGVALADACARLGIDLHLVFPPGSPASLHEAARARGAAVSFGPDGGGFLGTMDAAARIAEDEDRRLLLQHAAGVAVAMHRERTGREIVDGLVRLRVDPVGVAAACGTGGTLIGVLHAMRERWSDAAGVAVFPAEAPYGDPAAPTTARRMNGTGGLGLGVRQPLLRDDEQTLRFRDMPYADALGAVRDLRSSAGIAACTSGAAAWAAASELVDDPAAPGRDAVAILAGRGTPEEWHDALD</sequence>
<keyword evidence="5" id="KW-1185">Reference proteome</keyword>
<keyword evidence="2" id="KW-0663">Pyridoxal phosphate</keyword>